<dbReference type="EMBL" id="CM010629">
    <property type="protein sequence ID" value="RID75277.1"/>
    <property type="molecule type" value="Genomic_DNA"/>
</dbReference>
<reference evidence="1 2" key="1">
    <citation type="submission" date="2018-06" db="EMBL/GenBank/DDBJ databases">
        <title>WGS assembly of Brassica rapa FPsc.</title>
        <authorList>
            <person name="Bowman J."/>
            <person name="Kohchi T."/>
            <person name="Yamato K."/>
            <person name="Jenkins J."/>
            <person name="Shu S."/>
            <person name="Ishizaki K."/>
            <person name="Yamaoka S."/>
            <person name="Nishihama R."/>
            <person name="Nakamura Y."/>
            <person name="Berger F."/>
            <person name="Adam C."/>
            <person name="Aki S."/>
            <person name="Althoff F."/>
            <person name="Araki T."/>
            <person name="Arteaga-Vazquez M."/>
            <person name="Balasubrmanian S."/>
            <person name="Bauer D."/>
            <person name="Boehm C."/>
            <person name="Briginshaw L."/>
            <person name="Caballero-Perez J."/>
            <person name="Catarino B."/>
            <person name="Chen F."/>
            <person name="Chiyoda S."/>
            <person name="Chovatia M."/>
            <person name="Davies K."/>
            <person name="Delmans M."/>
            <person name="Demura T."/>
            <person name="Dierschke T."/>
            <person name="Dolan L."/>
            <person name="Dorantes-Acosta A."/>
            <person name="Eklund D."/>
            <person name="Florent S."/>
            <person name="Flores-Sandoval E."/>
            <person name="Fujiyama A."/>
            <person name="Fukuzawa H."/>
            <person name="Galik B."/>
            <person name="Grimanelli D."/>
            <person name="Grimwood J."/>
            <person name="Grossniklaus U."/>
            <person name="Hamada T."/>
            <person name="Haseloff J."/>
            <person name="Hetherington A."/>
            <person name="Higo A."/>
            <person name="Hirakawa Y."/>
            <person name="Hundley H."/>
            <person name="Ikeda Y."/>
            <person name="Inoue K."/>
            <person name="Inoue S."/>
            <person name="Ishida S."/>
            <person name="Jia Q."/>
            <person name="Kakita M."/>
            <person name="Kanazawa T."/>
            <person name="Kawai Y."/>
            <person name="Kawashima T."/>
            <person name="Kennedy M."/>
            <person name="Kinose K."/>
            <person name="Kinoshita T."/>
            <person name="Kohara Y."/>
            <person name="Koide E."/>
            <person name="Komatsu K."/>
            <person name="Kopischke S."/>
            <person name="Kubo M."/>
            <person name="Kyozuka J."/>
            <person name="Lagercrantz U."/>
            <person name="Lin S."/>
            <person name="Lindquist E."/>
            <person name="Lipzen A."/>
            <person name="Lu C."/>
            <person name="Luna E."/>
            <person name="Martienssen R."/>
            <person name="Minamino N."/>
            <person name="Mizutani M."/>
            <person name="Mizutani M."/>
            <person name="Mochizuki N."/>
            <person name="Monte I."/>
            <person name="Mosher R."/>
            <person name="Nagasaki H."/>
            <person name="Nakagami H."/>
            <person name="Naramoto S."/>
            <person name="Nishitani K."/>
            <person name="Ohtani M."/>
            <person name="Okamoto T."/>
            <person name="Okumura M."/>
            <person name="Phillips J."/>
            <person name="Pollak B."/>
            <person name="Reinders A."/>
            <person name="Roevekamp M."/>
            <person name="Sano R."/>
            <person name="Sawa S."/>
            <person name="Schmid M."/>
            <person name="Shirakawa M."/>
            <person name="Solano R."/>
            <person name="Spunde A."/>
            <person name="Suetsugu N."/>
            <person name="Sugano S."/>
            <person name="Sugiyama A."/>
            <person name="Sun R."/>
            <person name="Suzuki Y."/>
            <person name="Takenaka M."/>
            <person name="Takezawa D."/>
            <person name="Tomogane H."/>
            <person name="Tsuzuki M."/>
            <person name="Ueda T."/>
            <person name="Umeda M."/>
            <person name="Ward J."/>
            <person name="Watanabe Y."/>
            <person name="Yazaki K."/>
            <person name="Yokoyama R."/>
            <person name="Yoshitake Y."/>
            <person name="Yotsui I."/>
            <person name="Zachgo S."/>
            <person name="Schmutz J."/>
        </authorList>
    </citation>
    <scope>NUCLEOTIDE SEQUENCE [LARGE SCALE GENOMIC DNA]</scope>
    <source>
        <strain evidence="2">cv. B-3</strain>
    </source>
</reference>
<dbReference type="AlphaFoldDB" id="A0A398ABY5"/>
<sequence length="112" mass="12425">MTIAELNQLTSLLSLSPVNLFTLGSDRIKPAKVWCYISFSKCSEKLQRGLSLLTCLACNNANIVGILSIRAPEAHMLARDGENPEESKIRCLLQTLLVRVNTFKIKVSNSNF</sequence>
<accession>A0A398ABY5</accession>
<evidence type="ECO:0000313" key="1">
    <source>
        <dbReference type="EMBL" id="RID75277.1"/>
    </source>
</evidence>
<gene>
    <name evidence="1" type="ORF">BRARA_B02330</name>
</gene>
<dbReference type="Proteomes" id="UP000264353">
    <property type="component" value="Chromosome A2"/>
</dbReference>
<name>A0A398ABY5_BRACM</name>
<evidence type="ECO:0000313" key="2">
    <source>
        <dbReference type="Proteomes" id="UP000264353"/>
    </source>
</evidence>
<proteinExistence type="predicted"/>
<organism evidence="1 2">
    <name type="scientific">Brassica campestris</name>
    <name type="common">Field mustard</name>
    <dbReference type="NCBI Taxonomy" id="3711"/>
    <lineage>
        <taxon>Eukaryota</taxon>
        <taxon>Viridiplantae</taxon>
        <taxon>Streptophyta</taxon>
        <taxon>Embryophyta</taxon>
        <taxon>Tracheophyta</taxon>
        <taxon>Spermatophyta</taxon>
        <taxon>Magnoliopsida</taxon>
        <taxon>eudicotyledons</taxon>
        <taxon>Gunneridae</taxon>
        <taxon>Pentapetalae</taxon>
        <taxon>rosids</taxon>
        <taxon>malvids</taxon>
        <taxon>Brassicales</taxon>
        <taxon>Brassicaceae</taxon>
        <taxon>Brassiceae</taxon>
        <taxon>Brassica</taxon>
    </lineage>
</organism>
<protein>
    <submittedName>
        <fullName evidence="1">Uncharacterized protein</fullName>
    </submittedName>
</protein>